<proteinExistence type="predicted"/>
<comment type="subcellular location">
    <subcellularLocation>
        <location evidence="1">Cytoplasm</location>
        <location evidence="1">P-body</location>
    </subcellularLocation>
</comment>
<dbReference type="eggNOG" id="KOG4592">
    <property type="taxonomic scope" value="Eukaryota"/>
</dbReference>
<accession>G0NT75</accession>
<gene>
    <name evidence="4" type="ORF">CAEBREN_10517</name>
</gene>
<organism evidence="5">
    <name type="scientific">Caenorhabditis brenneri</name>
    <name type="common">Nematode worm</name>
    <dbReference type="NCBI Taxonomy" id="135651"/>
    <lineage>
        <taxon>Eukaryota</taxon>
        <taxon>Metazoa</taxon>
        <taxon>Ecdysozoa</taxon>
        <taxon>Nematoda</taxon>
        <taxon>Chromadorea</taxon>
        <taxon>Rhabditida</taxon>
        <taxon>Rhabditina</taxon>
        <taxon>Rhabditomorpha</taxon>
        <taxon>Rhabditoidea</taxon>
        <taxon>Rhabditidae</taxon>
        <taxon>Peloderinae</taxon>
        <taxon>Caenorhabditis</taxon>
    </lineage>
</organism>
<dbReference type="AlphaFoldDB" id="G0NT75"/>
<dbReference type="InterPro" id="IPR039900">
    <property type="entry name" value="Pat1-like"/>
</dbReference>
<dbReference type="OMA" id="STHNPRH"/>
<protein>
    <recommendedName>
        <fullName evidence="6">mRNA decay factor PAT1 domain-containing protein</fullName>
    </recommendedName>
</protein>
<feature type="region of interest" description="Disordered" evidence="3">
    <location>
        <begin position="487"/>
        <end position="569"/>
    </location>
</feature>
<keyword evidence="5" id="KW-1185">Reference proteome</keyword>
<sequence length="830" mass="92950">MDEAKKYGKTLEEIEGGLMFDDFPESLADSDEDHNIFDDEFDAANDETFGGGLDNIGENAELENYATQTARLRLDDPVWQNPSSSDHIAPDASSIPFPTFGNGREDDSFKPSFEAESPFLKKSIWGNGTDSSFNIWGSDFGLSAGPTSSALDLDFGALLPSDPPPVQVPKDTKKSNIPSMPSSALTLEDFERMQLGEKADTLADAFKDLQLGSTDVKPQPEQAVPLTTIESKPIALGSGSKPALPTLPTAALSLEELEQKIMRESQTAQSMKAPQPAGSLEENMFARPPPGFNQNMQPRMDHIAHSMGMPGMQMPPSMGFQQMGPIMPPPNMPLPRLPPLNPQFIPLIPVWLNAIINNIQLPMGAPPIPPFLFQLLNHYRNPQLVHAMIVQSSIPPNIRQNGPPTYGPGAGPHSPGNRLQRKHSGMPSTRTIYDLALDSFAGFMSFKEREWLIRIQFVQCKGSGDPNIDDYYYVTWREKQIANGYAASPKSIQQKKEATNETPKDYRERIQRMNYREMQKERARERDKERQRERQERIDRGEERKPRQTLSDKFATSLGLPSKSSTHNPRHVLDMRSQVESVDNQAKKLSDEERKIAVAKKLRTMLLRLEGALTLLMEVDELRKANLSEKSQFKDLTSEQKEHEVEKRTSLIINELMGDDLSKLMQMSKGRCVITRTMKVVGPRDQARIVLALMSAGGLVSKKMYGEIVLDILPVVYQKISNLHPDQFKFLVGALSLDTLKRQLLDSNTFVRDMMLTLFLISVKNNQPLLEWSKATKFSSLKMPSSAPLIAWRKALSAVSNEDIKEFADDIKYSGIVDCHEVAELIEQTL</sequence>
<dbReference type="PANTHER" id="PTHR21551:SF0">
    <property type="entry name" value="PROTEIN ASSOCIATED WITH TOPO II RELATED-1, ISOFORM A"/>
    <property type="match status" value="1"/>
</dbReference>
<dbReference type="Proteomes" id="UP000008068">
    <property type="component" value="Unassembled WGS sequence"/>
</dbReference>
<feature type="compositionally biased region" description="Basic and acidic residues" evidence="3">
    <location>
        <begin position="494"/>
        <end position="546"/>
    </location>
</feature>
<dbReference type="STRING" id="135651.G0NT75"/>
<dbReference type="InParanoid" id="G0NT75"/>
<dbReference type="EMBL" id="GL379942">
    <property type="protein sequence ID" value="EGT37107.1"/>
    <property type="molecule type" value="Genomic_DNA"/>
</dbReference>
<dbReference type="FunCoup" id="G0NT75">
    <property type="interactions" value="2117"/>
</dbReference>
<dbReference type="GO" id="GO:0000290">
    <property type="term" value="P:deadenylation-dependent decapping of nuclear-transcribed mRNA"/>
    <property type="evidence" value="ECO:0007669"/>
    <property type="project" value="InterPro"/>
</dbReference>
<feature type="region of interest" description="Disordered" evidence="3">
    <location>
        <begin position="265"/>
        <end position="289"/>
    </location>
</feature>
<keyword evidence="2" id="KW-0963">Cytoplasm</keyword>
<dbReference type="GO" id="GO:0003723">
    <property type="term" value="F:RNA binding"/>
    <property type="evidence" value="ECO:0007669"/>
    <property type="project" value="TreeGrafter"/>
</dbReference>
<dbReference type="OrthoDB" id="74835at2759"/>
<evidence type="ECO:0000256" key="1">
    <source>
        <dbReference type="ARBA" id="ARBA00004201"/>
    </source>
</evidence>
<name>G0NT75_CAEBE</name>
<dbReference type="GO" id="GO:0033962">
    <property type="term" value="P:P-body assembly"/>
    <property type="evidence" value="ECO:0007669"/>
    <property type="project" value="TreeGrafter"/>
</dbReference>
<evidence type="ECO:0000256" key="2">
    <source>
        <dbReference type="ARBA" id="ARBA00022490"/>
    </source>
</evidence>
<reference evidence="5" key="1">
    <citation type="submission" date="2011-07" db="EMBL/GenBank/DDBJ databases">
        <authorList>
            <consortium name="Caenorhabditis brenneri Sequencing and Analysis Consortium"/>
            <person name="Wilson R.K."/>
        </authorList>
    </citation>
    <scope>NUCLEOTIDE SEQUENCE [LARGE SCALE GENOMIC DNA]</scope>
    <source>
        <strain evidence="5">PB2801</strain>
    </source>
</reference>
<evidence type="ECO:0000313" key="4">
    <source>
        <dbReference type="EMBL" id="EGT37107.1"/>
    </source>
</evidence>
<evidence type="ECO:0000256" key="3">
    <source>
        <dbReference type="SAM" id="MobiDB-lite"/>
    </source>
</evidence>
<dbReference type="PANTHER" id="PTHR21551">
    <property type="entry name" value="TOPOISOMERASE II-ASSOCIATED PROTEIN PAT1"/>
    <property type="match status" value="1"/>
</dbReference>
<evidence type="ECO:0000313" key="5">
    <source>
        <dbReference type="Proteomes" id="UP000008068"/>
    </source>
</evidence>
<evidence type="ECO:0008006" key="6">
    <source>
        <dbReference type="Google" id="ProtNLM"/>
    </source>
</evidence>
<feature type="region of interest" description="Disordered" evidence="3">
    <location>
        <begin position="398"/>
        <end position="425"/>
    </location>
</feature>
<dbReference type="GO" id="GO:0000932">
    <property type="term" value="C:P-body"/>
    <property type="evidence" value="ECO:0007669"/>
    <property type="project" value="UniProtKB-SubCell"/>
</dbReference>
<dbReference type="HOGENOM" id="CLU_363404_0_0_1"/>